<dbReference type="Proteomes" id="UP000184330">
    <property type="component" value="Unassembled WGS sequence"/>
</dbReference>
<protein>
    <recommendedName>
        <fullName evidence="2">Heterokaryon incompatibility domain-containing protein</fullName>
    </recommendedName>
</protein>
<feature type="domain" description="Heterokaryon incompatibility" evidence="2">
    <location>
        <begin position="89"/>
        <end position="249"/>
    </location>
</feature>
<evidence type="ECO:0000313" key="4">
    <source>
        <dbReference type="Proteomes" id="UP000184330"/>
    </source>
</evidence>
<organism evidence="3 4">
    <name type="scientific">Phialocephala subalpina</name>
    <dbReference type="NCBI Taxonomy" id="576137"/>
    <lineage>
        <taxon>Eukaryota</taxon>
        <taxon>Fungi</taxon>
        <taxon>Dikarya</taxon>
        <taxon>Ascomycota</taxon>
        <taxon>Pezizomycotina</taxon>
        <taxon>Leotiomycetes</taxon>
        <taxon>Helotiales</taxon>
        <taxon>Mollisiaceae</taxon>
        <taxon>Phialocephala</taxon>
        <taxon>Phialocephala fortinii species complex</taxon>
    </lineage>
</organism>
<proteinExistence type="predicted"/>
<dbReference type="Pfam" id="PF26639">
    <property type="entry name" value="Het-6_barrel"/>
    <property type="match status" value="1"/>
</dbReference>
<gene>
    <name evidence="3" type="ORF">PAC_16257</name>
</gene>
<dbReference type="PANTHER" id="PTHR24148">
    <property type="entry name" value="ANKYRIN REPEAT DOMAIN-CONTAINING PROTEIN 39 HOMOLOG-RELATED"/>
    <property type="match status" value="1"/>
</dbReference>
<dbReference type="Pfam" id="PF06985">
    <property type="entry name" value="HET"/>
    <property type="match status" value="1"/>
</dbReference>
<dbReference type="AlphaFoldDB" id="A0A1L7XN48"/>
<dbReference type="PANTHER" id="PTHR24148:SF64">
    <property type="entry name" value="HETEROKARYON INCOMPATIBILITY DOMAIN-CONTAINING PROTEIN"/>
    <property type="match status" value="1"/>
</dbReference>
<evidence type="ECO:0000259" key="2">
    <source>
        <dbReference type="Pfam" id="PF06985"/>
    </source>
</evidence>
<sequence>MCSSPVARLSRAPTPSEKDLGEPDQALGAGSDTEVDDNGSGSGSQANSLYTSLKEGQFRVLEILSGSDNQIVSCQLHYLEIGNKSHLEYAALSYAWGDLSKPRHDIYVNGQRRAVTENCELALRELRRIATESSDVMIIWIDAICIDQDNNNERSSQVLAMRDIYRNATNLVVWLGPRGDDGADRALNFCNGAFQCSRENELVSKAQSIANYEKWLEGFEAPPGYALRMACFASLFARSWFRRVWVVQEYLGAAHKGNKIMFFCGESRTHDVLLRRVARDIFRRFDSTHWNANARLADHAFNNVMNSAALGASCFNCMLRHREEFGPSTPYKTGRQFLELVLSSNSSDATNPLDRIYAHLGVATEFSIANYAKPFRSPLVTKEQPEMITISSDIDLDRASLLRALGKYVCDFDSTKLLVDYNASVEDVYSSFVRYVISTTRSLNILSIAGGRTESIKRTWTPDLITLSKGSIRGILFDELSGVDRVRSYRASGSIRSIVNIQDTPEALLVKGFGWGCVWGEFASLITPKFDSALILQDKHFLKCLFELVDNLGFYSTKDSIRRAYWRMYTHGLDEKKYDKRTLYQLWCFWLENYNDKGVMDPVLMSFFDEMDSISGQSPEDRHGFVTMNGAIGVATKKIDKGDWVVIVLGCDVPLVLRKVNEHVELVGDCYIDGIMEGEAVKEWEDGKGRPANLSLYRIL</sequence>
<name>A0A1L7XN48_9HELO</name>
<dbReference type="OrthoDB" id="3526006at2759"/>
<dbReference type="InterPro" id="IPR052895">
    <property type="entry name" value="HetReg/Transcr_Mod"/>
</dbReference>
<accession>A0A1L7XN48</accession>
<dbReference type="EMBL" id="FJOG01000036">
    <property type="protein sequence ID" value="CZR66356.1"/>
    <property type="molecule type" value="Genomic_DNA"/>
</dbReference>
<keyword evidence="4" id="KW-1185">Reference proteome</keyword>
<feature type="region of interest" description="Disordered" evidence="1">
    <location>
        <begin position="1"/>
        <end position="46"/>
    </location>
</feature>
<reference evidence="3 4" key="1">
    <citation type="submission" date="2016-03" db="EMBL/GenBank/DDBJ databases">
        <authorList>
            <person name="Ploux O."/>
        </authorList>
    </citation>
    <scope>NUCLEOTIDE SEQUENCE [LARGE SCALE GENOMIC DNA]</scope>
    <source>
        <strain evidence="3 4">UAMH 11012</strain>
    </source>
</reference>
<evidence type="ECO:0000313" key="3">
    <source>
        <dbReference type="EMBL" id="CZR66356.1"/>
    </source>
</evidence>
<evidence type="ECO:0000256" key="1">
    <source>
        <dbReference type="SAM" id="MobiDB-lite"/>
    </source>
</evidence>
<dbReference type="InterPro" id="IPR010730">
    <property type="entry name" value="HET"/>
</dbReference>